<name>A0A9X8H7V8_APHAT</name>
<gene>
    <name evidence="1" type="ORF">DYB28_012697</name>
</gene>
<comment type="caution">
    <text evidence="1">The sequence shown here is derived from an EMBL/GenBank/DDBJ whole genome shotgun (WGS) entry which is preliminary data.</text>
</comment>
<organism evidence="1 2">
    <name type="scientific">Aphanomyces astaci</name>
    <name type="common">Crayfish plague agent</name>
    <dbReference type="NCBI Taxonomy" id="112090"/>
    <lineage>
        <taxon>Eukaryota</taxon>
        <taxon>Sar</taxon>
        <taxon>Stramenopiles</taxon>
        <taxon>Oomycota</taxon>
        <taxon>Saprolegniomycetes</taxon>
        <taxon>Saprolegniales</taxon>
        <taxon>Verrucalvaceae</taxon>
        <taxon>Aphanomyces</taxon>
    </lineage>
</organism>
<accession>A0A9X8H7V8</accession>
<dbReference type="Proteomes" id="UP000275652">
    <property type="component" value="Unassembled WGS sequence"/>
</dbReference>
<dbReference type="InterPro" id="IPR006626">
    <property type="entry name" value="PbH1"/>
</dbReference>
<feature type="non-terminal residue" evidence="1">
    <location>
        <position position="1"/>
    </location>
</feature>
<dbReference type="SUPFAM" id="SSF51126">
    <property type="entry name" value="Pectin lyase-like"/>
    <property type="match status" value="3"/>
</dbReference>
<evidence type="ECO:0000313" key="2">
    <source>
        <dbReference type="Proteomes" id="UP000275652"/>
    </source>
</evidence>
<evidence type="ECO:0000313" key="1">
    <source>
        <dbReference type="EMBL" id="RLO04524.1"/>
    </source>
</evidence>
<dbReference type="EMBL" id="QUTI01028727">
    <property type="protein sequence ID" value="RLO04524.1"/>
    <property type="molecule type" value="Genomic_DNA"/>
</dbReference>
<evidence type="ECO:0008006" key="3">
    <source>
        <dbReference type="Google" id="ProtNLM"/>
    </source>
</evidence>
<dbReference type="InterPro" id="IPR011050">
    <property type="entry name" value="Pectin_lyase_fold/virulence"/>
</dbReference>
<sequence>MAIDRSEVVGGVLRDNLATEGGGGIFLRDGMLSAANIDSSATLGHGGGVYVTESAFNSLTNVHVTEATSSGNGGGMYCENSSVALTNVSFVRNNASQHGGGVFLQETTLTGRCYATNCTAALSGGGLSIVGAVGIDAVYIAFSTSILGGGFSAIDATFVVHHATLEANEARQNGGGGFIRNSQGVLDDWTVRSNEAGVLGGGLMVANSNVQHNQVLVAENQATELGGGIYVDGSEFQPVTPGTLSIVQGNNAYRGGNIALVGASELVGLNATNGLAAYGGGIYVANATCQVEGLVVLANTAFNNGGGFFIQSSTCSVSNTFVRRNGAVYGGGVVVSDGLVQHSNTTIVRNMAGSAGGLFLDGLSTFHLTDDQAGISTTISDNQVCATKCGNGGNIGVFEYSDASLSGLVVSKGSSEYGGAMFVYFGSSAVVTDSSFENNEANFGGAFSAYERTNTSFVNCSFEDNAARTSGGAVYMPFPINWDESSAVSLFQSRLARNKALNGMGGAICIRNVILAISVTGQSKILMADSHVEGSALSSENSASDGGLINIEQASTAVVMVRTSLDVGYADFGGGVFISDGRLDMTDSTISNCKSWQFGGALYLTSTATVVLSNSSILTSDAMYSGGGVYVEAQSTFTAISSTLENNYADDQGGGIFVAIGSGNVCVLTGCSVRHNIASGLGSGRLCVRNTKQHPIIIVDMYCVAVFGSRDSQVVATNTLFEANGGATFYGTSEGGPLYFESSFATLSDCTIAGNIASNGGALQIQNTADVAVLRCEFWNNTALASGGAMYQ</sequence>
<reference evidence="1 2" key="1">
    <citation type="journal article" date="2018" name="J. Invertebr. Pathol.">
        <title>New genotyping method for the causative agent of crayfish plague (Aphanomyces astaci) based on whole genome data.</title>
        <authorList>
            <person name="Minardi D."/>
            <person name="Studholme D.J."/>
            <person name="van der Giezen M."/>
            <person name="Pretto T."/>
            <person name="Oidtmann B."/>
        </authorList>
    </citation>
    <scope>NUCLEOTIDE SEQUENCE [LARGE SCALE GENOMIC DNA]</scope>
    <source>
        <strain evidence="1 2">KB13</strain>
    </source>
</reference>
<dbReference type="PANTHER" id="PTHR11319">
    <property type="entry name" value="G PROTEIN-COUPLED RECEPTOR-RELATED"/>
    <property type="match status" value="1"/>
</dbReference>
<dbReference type="SMART" id="SM00710">
    <property type="entry name" value="PbH1"/>
    <property type="match status" value="13"/>
</dbReference>
<dbReference type="PANTHER" id="PTHR11319:SF35">
    <property type="entry name" value="OUTER MEMBRANE PROTEIN PMPC-RELATED"/>
    <property type="match status" value="1"/>
</dbReference>
<dbReference type="AlphaFoldDB" id="A0A9X8H7V8"/>
<protein>
    <recommendedName>
        <fullName evidence="3">Right handed beta helix domain-containing protein</fullName>
    </recommendedName>
</protein>
<proteinExistence type="predicted"/>